<evidence type="ECO:0000313" key="3">
    <source>
        <dbReference type="EMBL" id="CBJ13268.1"/>
    </source>
</evidence>
<keyword evidence="2" id="KW-0472">Membrane</keyword>
<dbReference type="Proteomes" id="UP000001060">
    <property type="component" value="Chromosome"/>
</dbReference>
<accession>D3HLE9</accession>
<feature type="compositionally biased region" description="Polar residues" evidence="1">
    <location>
        <begin position="8"/>
        <end position="20"/>
    </location>
</feature>
<dbReference type="KEGG" id="llo:LLO_4079"/>
<reference evidence="3 4" key="1">
    <citation type="journal article" date="2010" name="PLoS Genet.">
        <title>Analysis of the Legionella longbeachae genome and transcriptome uncovers unique strategies to cause Legionnaires' disease.</title>
        <authorList>
            <person name="Cazalet C."/>
            <person name="Gomez-Valero L."/>
            <person name="Rusniok C."/>
            <person name="Lomma M."/>
            <person name="Dervins-Ravault D."/>
            <person name="Newton H."/>
            <person name="Sansom F."/>
            <person name="Jarraud S."/>
            <person name="Zidane N."/>
            <person name="Ma L."/>
            <person name="Bouchier C."/>
            <person name="Etienne J."/>
            <person name="Hartland E."/>
            <person name="Buchrieser C."/>
        </authorList>
    </citation>
    <scope>NUCLEOTIDE SEQUENCE [LARGE SCALE GENOMIC DNA]</scope>
    <source>
        <strain evidence="3 4">NSW150</strain>
    </source>
</reference>
<feature type="region of interest" description="Disordered" evidence="1">
    <location>
        <begin position="1"/>
        <end position="20"/>
    </location>
</feature>
<feature type="transmembrane region" description="Helical" evidence="2">
    <location>
        <begin position="40"/>
        <end position="60"/>
    </location>
</feature>
<name>D3HLE9_LEGLN</name>
<protein>
    <submittedName>
        <fullName evidence="3">Uncharacterized protein</fullName>
    </submittedName>
</protein>
<sequence length="81" mass="8960">MVPLSICSGKSTSSRHLQEAKSSNIDADHTMSYHSRLDTILYIQIDFCICCGIIALNFVIKNDNIFSEQVRGLASYCGCLV</sequence>
<organism evidence="3 4">
    <name type="scientific">Legionella longbeachae serogroup 1 (strain NSW150)</name>
    <dbReference type="NCBI Taxonomy" id="661367"/>
    <lineage>
        <taxon>Bacteria</taxon>
        <taxon>Pseudomonadati</taxon>
        <taxon>Pseudomonadota</taxon>
        <taxon>Gammaproteobacteria</taxon>
        <taxon>Legionellales</taxon>
        <taxon>Legionellaceae</taxon>
        <taxon>Legionella</taxon>
    </lineage>
</organism>
<dbReference type="AlphaFoldDB" id="D3HLE9"/>
<dbReference type="HOGENOM" id="CLU_2569600_0_0_6"/>
<evidence type="ECO:0000313" key="4">
    <source>
        <dbReference type="Proteomes" id="UP000001060"/>
    </source>
</evidence>
<proteinExistence type="predicted"/>
<dbReference type="STRING" id="661367.LLO_4079"/>
<dbReference type="EMBL" id="FN650140">
    <property type="protein sequence ID" value="CBJ13268.1"/>
    <property type="molecule type" value="Genomic_DNA"/>
</dbReference>
<keyword evidence="2" id="KW-0812">Transmembrane</keyword>
<evidence type="ECO:0000256" key="2">
    <source>
        <dbReference type="SAM" id="Phobius"/>
    </source>
</evidence>
<keyword evidence="4" id="KW-1185">Reference proteome</keyword>
<evidence type="ECO:0000256" key="1">
    <source>
        <dbReference type="SAM" id="MobiDB-lite"/>
    </source>
</evidence>
<keyword evidence="2" id="KW-1133">Transmembrane helix</keyword>
<gene>
    <name evidence="3" type="ordered locus">LLO_4079</name>
</gene>